<dbReference type="EMBL" id="CAMXCH010000003">
    <property type="protein sequence ID" value="CAI3946146.1"/>
    <property type="molecule type" value="Genomic_DNA"/>
</dbReference>
<proteinExistence type="predicted"/>
<accession>A0ABM9HQI9</accession>
<evidence type="ECO:0000313" key="1">
    <source>
        <dbReference type="EMBL" id="CAI3946146.1"/>
    </source>
</evidence>
<dbReference type="Proteomes" id="UP001154272">
    <property type="component" value="Unassembled WGS sequence"/>
</dbReference>
<comment type="caution">
    <text evidence="1">The sequence shown here is derived from an EMBL/GenBank/DDBJ whole genome shotgun (WGS) entry which is preliminary data.</text>
</comment>
<gene>
    <name evidence="1" type="ORF">R83534S58_LOCUS1429</name>
</gene>
<name>A0ABM9HQI9_9PROT</name>
<sequence length="96" mass="11215">MSKIILFAKTISKNKLWATAFYLKGKRYVTNIYSSHQQAIEDCIWRQKEVQAYKQLLISAQQPIPEYYVTTVHQSELPKNWKPLPALGFLLKTKLS</sequence>
<evidence type="ECO:0000313" key="2">
    <source>
        <dbReference type="Proteomes" id="UP001154272"/>
    </source>
</evidence>
<organism evidence="1 2">
    <name type="scientific">Commensalibacter papalotli</name>
    <name type="common">ex Botero et al. 2024</name>
    <dbReference type="NCBI Taxonomy" id="2972766"/>
    <lineage>
        <taxon>Bacteria</taxon>
        <taxon>Pseudomonadati</taxon>
        <taxon>Pseudomonadota</taxon>
        <taxon>Alphaproteobacteria</taxon>
        <taxon>Acetobacterales</taxon>
        <taxon>Acetobacteraceae</taxon>
    </lineage>
</organism>
<reference evidence="1" key="1">
    <citation type="submission" date="2022-10" db="EMBL/GenBank/DDBJ databases">
        <authorList>
            <person name="Botero Cardona J."/>
        </authorList>
    </citation>
    <scope>NUCLEOTIDE SEQUENCE</scope>
    <source>
        <strain evidence="1">R-83534</strain>
    </source>
</reference>
<keyword evidence="2" id="KW-1185">Reference proteome</keyword>
<dbReference type="RefSeq" id="WP_282023939.1">
    <property type="nucleotide sequence ID" value="NZ_CAMXCH010000003.1"/>
</dbReference>
<protein>
    <submittedName>
        <fullName evidence="1">Uncharacterized protein</fullName>
    </submittedName>
</protein>